<dbReference type="HOGENOM" id="CLU_1402756_0_0_1"/>
<keyword evidence="2" id="KW-1185">Reference proteome</keyword>
<gene>
    <name evidence="1" type="ORF">MGU_11476</name>
</gene>
<evidence type="ECO:0000313" key="1">
    <source>
        <dbReference type="EMBL" id="KID81147.1"/>
    </source>
</evidence>
<organism evidence="1 2">
    <name type="scientific">Metarhizium guizhouense (strain ARSEF 977)</name>
    <dbReference type="NCBI Taxonomy" id="1276136"/>
    <lineage>
        <taxon>Eukaryota</taxon>
        <taxon>Fungi</taxon>
        <taxon>Dikarya</taxon>
        <taxon>Ascomycota</taxon>
        <taxon>Pezizomycotina</taxon>
        <taxon>Sordariomycetes</taxon>
        <taxon>Hypocreomycetidae</taxon>
        <taxon>Hypocreales</taxon>
        <taxon>Clavicipitaceae</taxon>
        <taxon>Metarhizium</taxon>
    </lineage>
</organism>
<accession>A0A0B4GN59</accession>
<evidence type="ECO:0000313" key="2">
    <source>
        <dbReference type="Proteomes" id="UP000031192"/>
    </source>
</evidence>
<protein>
    <submittedName>
        <fullName evidence="1">Outer membrane autotransporter barrel protein</fullName>
    </submittedName>
</protein>
<name>A0A0B4GN59_METGA</name>
<sequence length="194" mass="20789">MGVGFGREHDGKPQGTPEKNAFINVQSIDGVNVTANPKFRNGFVLSKGGVTIGLTAANTAGMDFTKLYLQERHADTRDWSQMDGCISVDGSRCFVGPALIDTGVSQMYMTLPSGTKVKRTKPPVLDDGSIVEVRIGPFADGKYVSSEKFTVGDTKGMDCGVVPSSVRLTLADPAKNPPHVNTGRHFFEEMACCI</sequence>
<reference evidence="1 2" key="1">
    <citation type="journal article" date="2014" name="Proc. Natl. Acad. Sci. U.S.A.">
        <title>Trajectory and genomic determinants of fungal-pathogen speciation and host adaptation.</title>
        <authorList>
            <person name="Hu X."/>
            <person name="Xiao G."/>
            <person name="Zheng P."/>
            <person name="Shang Y."/>
            <person name="Su Y."/>
            <person name="Zhang X."/>
            <person name="Liu X."/>
            <person name="Zhan S."/>
            <person name="St Leger R.J."/>
            <person name="Wang C."/>
        </authorList>
    </citation>
    <scope>NUCLEOTIDE SEQUENCE [LARGE SCALE GENOMIC DNA]</scope>
    <source>
        <strain evidence="1 2">ARSEF 977</strain>
    </source>
</reference>
<dbReference type="Proteomes" id="UP000031192">
    <property type="component" value="Unassembled WGS sequence"/>
</dbReference>
<dbReference type="OrthoDB" id="5291209at2759"/>
<comment type="caution">
    <text evidence="1">The sequence shown here is derived from an EMBL/GenBank/DDBJ whole genome shotgun (WGS) entry which is preliminary data.</text>
</comment>
<proteinExistence type="predicted"/>
<dbReference type="EMBL" id="AZNH01000196">
    <property type="protein sequence ID" value="KID81147.1"/>
    <property type="molecule type" value="Genomic_DNA"/>
</dbReference>
<dbReference type="AlphaFoldDB" id="A0A0B4GN59"/>